<reference evidence="2 3" key="1">
    <citation type="submission" date="2019-12" db="EMBL/GenBank/DDBJ databases">
        <title>Full genome sequence of a Bacillus safensis strain isolated from commercially available natto in Indonesia.</title>
        <authorList>
            <person name="Yoshida M."/>
            <person name="Uomi M."/>
            <person name="Waturangi D."/>
            <person name="Ekaputri J.J."/>
            <person name="Setiamarga D.H.E."/>
        </authorList>
    </citation>
    <scope>NUCLEOTIDE SEQUENCE [LARGE SCALE GENOMIC DNA]</scope>
    <source>
        <strain evidence="2 3">IDN1</strain>
    </source>
</reference>
<gene>
    <name evidence="2" type="ORF">BsIDN1_32800</name>
</gene>
<accession>A0A5S9MAP5</accession>
<organism evidence="2 3">
    <name type="scientific">Bacillus safensis</name>
    <dbReference type="NCBI Taxonomy" id="561879"/>
    <lineage>
        <taxon>Bacteria</taxon>
        <taxon>Bacillati</taxon>
        <taxon>Bacillota</taxon>
        <taxon>Bacilli</taxon>
        <taxon>Bacillales</taxon>
        <taxon>Bacillaceae</taxon>
        <taxon>Bacillus</taxon>
    </lineage>
</organism>
<feature type="compositionally biased region" description="Basic residues" evidence="1">
    <location>
        <begin position="44"/>
        <end position="64"/>
    </location>
</feature>
<proteinExistence type="predicted"/>
<evidence type="ECO:0000313" key="2">
    <source>
        <dbReference type="EMBL" id="BBP89662.1"/>
    </source>
</evidence>
<dbReference type="AlphaFoldDB" id="A0A5S9MAP5"/>
<evidence type="ECO:0000313" key="3">
    <source>
        <dbReference type="Proteomes" id="UP000464658"/>
    </source>
</evidence>
<sequence length="90" mass="9600">MNLIGDKISGEHTVQPETTGKKDPASNVTDLMAALQASIDRSKPAKAKKAAPKKKKTPAKKRKECIKKRPLTSGLIAALTHPGSSHLFGE</sequence>
<protein>
    <submittedName>
        <fullName evidence="2">Uncharacterized protein</fullName>
    </submittedName>
</protein>
<dbReference type="EMBL" id="AP021906">
    <property type="protein sequence ID" value="BBP89662.1"/>
    <property type="molecule type" value="Genomic_DNA"/>
</dbReference>
<name>A0A5S9MAP5_BACIA</name>
<feature type="region of interest" description="Disordered" evidence="1">
    <location>
        <begin position="1"/>
        <end position="64"/>
    </location>
</feature>
<dbReference type="Proteomes" id="UP000464658">
    <property type="component" value="Chromosome"/>
</dbReference>
<evidence type="ECO:0000256" key="1">
    <source>
        <dbReference type="SAM" id="MobiDB-lite"/>
    </source>
</evidence>